<evidence type="ECO:0000313" key="2">
    <source>
        <dbReference type="Proteomes" id="UP000076727"/>
    </source>
</evidence>
<organism evidence="1 2">
    <name type="scientific">Daedalea quercina L-15889</name>
    <dbReference type="NCBI Taxonomy" id="1314783"/>
    <lineage>
        <taxon>Eukaryota</taxon>
        <taxon>Fungi</taxon>
        <taxon>Dikarya</taxon>
        <taxon>Basidiomycota</taxon>
        <taxon>Agaricomycotina</taxon>
        <taxon>Agaricomycetes</taxon>
        <taxon>Polyporales</taxon>
        <taxon>Fomitopsis</taxon>
    </lineage>
</organism>
<proteinExistence type="predicted"/>
<reference evidence="1 2" key="1">
    <citation type="journal article" date="2016" name="Mol. Biol. Evol.">
        <title>Comparative Genomics of Early-Diverging Mushroom-Forming Fungi Provides Insights into the Origins of Lignocellulose Decay Capabilities.</title>
        <authorList>
            <person name="Nagy L.G."/>
            <person name="Riley R."/>
            <person name="Tritt A."/>
            <person name="Adam C."/>
            <person name="Daum C."/>
            <person name="Floudas D."/>
            <person name="Sun H."/>
            <person name="Yadav J.S."/>
            <person name="Pangilinan J."/>
            <person name="Larsson K.H."/>
            <person name="Matsuura K."/>
            <person name="Barry K."/>
            <person name="Labutti K."/>
            <person name="Kuo R."/>
            <person name="Ohm R.A."/>
            <person name="Bhattacharya S.S."/>
            <person name="Shirouzu T."/>
            <person name="Yoshinaga Y."/>
            <person name="Martin F.M."/>
            <person name="Grigoriev I.V."/>
            <person name="Hibbett D.S."/>
        </authorList>
    </citation>
    <scope>NUCLEOTIDE SEQUENCE [LARGE SCALE GENOMIC DNA]</scope>
    <source>
        <strain evidence="1 2">L-15889</strain>
    </source>
</reference>
<protein>
    <submittedName>
        <fullName evidence="1">Uncharacterized protein</fullName>
    </submittedName>
</protein>
<gene>
    <name evidence="1" type="ORF">DAEQUDRAFT_655538</name>
</gene>
<name>A0A165KKJ8_9APHY</name>
<dbReference type="AlphaFoldDB" id="A0A165KKJ8"/>
<dbReference type="STRING" id="1314783.A0A165KKJ8"/>
<accession>A0A165KKJ8</accession>
<evidence type="ECO:0000313" key="1">
    <source>
        <dbReference type="EMBL" id="KZT63258.1"/>
    </source>
</evidence>
<dbReference type="Proteomes" id="UP000076727">
    <property type="component" value="Unassembled WGS sequence"/>
</dbReference>
<dbReference type="EMBL" id="KV429207">
    <property type="protein sequence ID" value="KZT63258.1"/>
    <property type="molecule type" value="Genomic_DNA"/>
</dbReference>
<sequence length="93" mass="10752">SVFLLMEWAYTGSNMKSKHEVQRLVDNVICAPNFKSEDLRNFNITRETARLDATDVANAERQSVDGWYHASIHIPSPKERTKYGSERDAPHFR</sequence>
<feature type="non-terminal residue" evidence="1">
    <location>
        <position position="1"/>
    </location>
</feature>
<keyword evidence="2" id="KW-1185">Reference proteome</keyword>
<feature type="non-terminal residue" evidence="1">
    <location>
        <position position="93"/>
    </location>
</feature>
<dbReference type="OrthoDB" id="3208495at2759"/>